<evidence type="ECO:0000313" key="2">
    <source>
        <dbReference type="EMBL" id="KAG5617380.1"/>
    </source>
</evidence>
<organism evidence="2 3">
    <name type="scientific">Solanum commersonii</name>
    <name type="common">Commerson's wild potato</name>
    <name type="synonym">Commerson's nightshade</name>
    <dbReference type="NCBI Taxonomy" id="4109"/>
    <lineage>
        <taxon>Eukaryota</taxon>
        <taxon>Viridiplantae</taxon>
        <taxon>Streptophyta</taxon>
        <taxon>Embryophyta</taxon>
        <taxon>Tracheophyta</taxon>
        <taxon>Spermatophyta</taxon>
        <taxon>Magnoliopsida</taxon>
        <taxon>eudicotyledons</taxon>
        <taxon>Gunneridae</taxon>
        <taxon>Pentapetalae</taxon>
        <taxon>asterids</taxon>
        <taxon>lamiids</taxon>
        <taxon>Solanales</taxon>
        <taxon>Solanaceae</taxon>
        <taxon>Solanoideae</taxon>
        <taxon>Solaneae</taxon>
        <taxon>Solanum</taxon>
    </lineage>
</organism>
<feature type="compositionally biased region" description="Polar residues" evidence="1">
    <location>
        <begin position="910"/>
        <end position="926"/>
    </location>
</feature>
<evidence type="ECO:0000313" key="3">
    <source>
        <dbReference type="Proteomes" id="UP000824120"/>
    </source>
</evidence>
<protein>
    <submittedName>
        <fullName evidence="2">Uncharacterized protein</fullName>
    </submittedName>
</protein>
<accession>A0A9J5ZZP0</accession>
<feature type="region of interest" description="Disordered" evidence="1">
    <location>
        <begin position="793"/>
        <end position="822"/>
    </location>
</feature>
<dbReference type="OrthoDB" id="611935at2759"/>
<dbReference type="Proteomes" id="UP000824120">
    <property type="component" value="Chromosome 3"/>
</dbReference>
<feature type="region of interest" description="Disordered" evidence="1">
    <location>
        <begin position="904"/>
        <end position="927"/>
    </location>
</feature>
<dbReference type="AlphaFoldDB" id="A0A9J5ZZP0"/>
<gene>
    <name evidence="2" type="ORF">H5410_017204</name>
</gene>
<comment type="caution">
    <text evidence="2">The sequence shown here is derived from an EMBL/GenBank/DDBJ whole genome shotgun (WGS) entry which is preliminary data.</text>
</comment>
<feature type="compositionally biased region" description="Basic and acidic residues" evidence="1">
    <location>
        <begin position="798"/>
        <end position="810"/>
    </location>
</feature>
<dbReference type="EMBL" id="JACXVP010000003">
    <property type="protein sequence ID" value="KAG5617380.1"/>
    <property type="molecule type" value="Genomic_DNA"/>
</dbReference>
<proteinExistence type="predicted"/>
<reference evidence="2 3" key="1">
    <citation type="submission" date="2020-09" db="EMBL/GenBank/DDBJ databases">
        <title>De no assembly of potato wild relative species, Solanum commersonii.</title>
        <authorList>
            <person name="Cho K."/>
        </authorList>
    </citation>
    <scope>NUCLEOTIDE SEQUENCE [LARGE SCALE GENOMIC DNA]</scope>
    <source>
        <strain evidence="2">LZ3.2</strain>
        <tissue evidence="2">Leaf</tissue>
    </source>
</reference>
<sequence>MMGLGSFVNGGSSSSFSNLSPLAPPFTVDRSNSKPGSTQLLNFSDSSYTGTVPFGQSWQYAAADPSPTGYNFFPSVTDSVPTTCNMPLSPEFSPADSVEPGSHFWSTSNPTIHTSTDMYSFGREGYYAPYVPSIVSNEHPSAAFNEPSLDVLPNSGSICVDASSQVDYTQSLSGLEYPHWSFFSKVADGKQDERNGVDGSFSLGNVNAGASYGYRNCMSQGNSLESVKIAREDSGAGNFIDRVYTGPSSMGHMDAKSYLTQEPIYPSLNSETAMGSIIPVSCQVGLSLGSSNNYLNYENPFTPHEKFSQPLDSCPRDTTSTLKSSPVVVIRPAPSGSRFFAPKINLHENVDICKTGAPNSEKSDVCDLLKSQETRLPIDSPIKEFSLGSSTPPDFDKIKNIFFASSSVNNLCSTRPCSSNSIEIAVKERSGSQAPCASAPPVTFAEKCSDALDLHNPNVDSPCWKGAPAFRISLGDSVEAPSPCIFTSKVEFSDFGQSNPLFPSAEYSGKTSLKKLGEENLHNHNVYAGNGLSVPSVGTGTNNYTTEELRTIDVTKETFVPMDLSSNGGILKFSEDLNKPSKGYSLPQYSENDCQLQYSWGKHLSVDGHQYGPKKHNLPEGYMHTGLNLNDTLEGGVVALDAAENVLRSPASQEDAKQAQPYQMGSSPKLDVQTLVHAIHNLSELLKSQCLPNACLLEGQDYDTLKSAITNLGACTAKKIETKDTMVSQHDTFEKFEEFRRSYMDLCVSFLTFDCCVSLAFDWVSPVYLIELWGTETGNQFMEEVAWDSCGLDNQPMPEDKSKNNGKKTENSPLLTPADDLGDSNEEQVVQVCSMCLQAIKKVLNENFLSDEGMQPQALLFKNLWLETEAKLCSLSYKSRFDRIKIEMEKHRFSQDLNLNSSVAPEAENDSASKITTQSPSTSSKSVHIDDSVMERFNILNRREEKLSSAFMKEENDSVKVGSDSVTMRLNIPRKQGNSSSFMQEKKASDIVSSDTEDSVMERFNILRRREDNLKSSFMGEKKDQDVVANDAEDSVKVRLNILRQREDNLNSSFTEETKDPDMVTNDAEDSVMARFNVLTHRGDNLNSLFMEVKKDLDMVAAGSADMENHGLINGEVSDDQRANVVIEPYFYHHSINSSEGYNSFGSYADGSGYDSMKQFLLSVADDPIVHSNRKARLGNHHSSGLYDNSSSDWEHVAKDEYV</sequence>
<keyword evidence="3" id="KW-1185">Reference proteome</keyword>
<dbReference type="PANTHER" id="PTHR34361:SF2">
    <property type="entry name" value="OS08G0157800 PROTEIN"/>
    <property type="match status" value="1"/>
</dbReference>
<name>A0A9J5ZZP0_SOLCO</name>
<evidence type="ECO:0000256" key="1">
    <source>
        <dbReference type="SAM" id="MobiDB-lite"/>
    </source>
</evidence>
<dbReference type="PANTHER" id="PTHR34361">
    <property type="entry name" value="OS08G0157800 PROTEIN"/>
    <property type="match status" value="1"/>
</dbReference>